<keyword evidence="5 7" id="KW-1133">Transmembrane helix</keyword>
<organism evidence="9 10">
    <name type="scientific">Apiotrichum porosum</name>
    <dbReference type="NCBI Taxonomy" id="105984"/>
    <lineage>
        <taxon>Eukaryota</taxon>
        <taxon>Fungi</taxon>
        <taxon>Dikarya</taxon>
        <taxon>Basidiomycota</taxon>
        <taxon>Agaricomycotina</taxon>
        <taxon>Tremellomycetes</taxon>
        <taxon>Trichosporonales</taxon>
        <taxon>Trichosporonaceae</taxon>
        <taxon>Apiotrichum</taxon>
    </lineage>
</organism>
<feature type="region of interest" description="Disordered" evidence="8">
    <location>
        <begin position="272"/>
        <end position="291"/>
    </location>
</feature>
<dbReference type="InterPro" id="IPR007217">
    <property type="entry name" value="Per1-like"/>
</dbReference>
<dbReference type="OrthoDB" id="419770at2759"/>
<comment type="caution">
    <text evidence="7">Lacks conserved residue(s) required for the propagation of feature annotation.</text>
</comment>
<keyword evidence="7" id="KW-0256">Endoplasmic reticulum</keyword>
<comment type="similarity">
    <text evidence="7">Belongs to the PGAP3 family.</text>
</comment>
<keyword evidence="2 7" id="KW-0337">GPI-anchor biosynthesis</keyword>
<evidence type="ECO:0000256" key="4">
    <source>
        <dbReference type="ARBA" id="ARBA00022729"/>
    </source>
</evidence>
<protein>
    <recommendedName>
        <fullName evidence="7">Post-GPI attachment to proteins factor 3</fullName>
    </recommendedName>
</protein>
<dbReference type="GO" id="GO:0006506">
    <property type="term" value="P:GPI anchor biosynthetic process"/>
    <property type="evidence" value="ECO:0007669"/>
    <property type="project" value="UniProtKB-KW"/>
</dbReference>
<comment type="subcellular location">
    <subcellularLocation>
        <location evidence="1">Endomembrane system</location>
        <topology evidence="1">Multi-pass membrane protein</topology>
    </subcellularLocation>
    <subcellularLocation>
        <location evidence="7">Endoplasmic reticulum membrane</location>
        <topology evidence="7">Multi-pass membrane protein</topology>
    </subcellularLocation>
</comment>
<dbReference type="GO" id="GO:0016788">
    <property type="term" value="F:hydrolase activity, acting on ester bonds"/>
    <property type="evidence" value="ECO:0007669"/>
    <property type="project" value="TreeGrafter"/>
</dbReference>
<keyword evidence="4 7" id="KW-0732">Signal</keyword>
<keyword evidence="6 7" id="KW-0472">Membrane</keyword>
<dbReference type="STRING" id="105984.A0A427XFU3"/>
<gene>
    <name evidence="9" type="ORF">EHS24_003275</name>
</gene>
<feature type="transmembrane region" description="Helical" evidence="7">
    <location>
        <begin position="168"/>
        <end position="187"/>
    </location>
</feature>
<accession>A0A427XFU3</accession>
<feature type="transmembrane region" description="Helical" evidence="7">
    <location>
        <begin position="325"/>
        <end position="344"/>
    </location>
</feature>
<dbReference type="RefSeq" id="XP_028472855.1">
    <property type="nucleotide sequence ID" value="XM_028618967.1"/>
</dbReference>
<comment type="caution">
    <text evidence="9">The sequence shown here is derived from an EMBL/GenBank/DDBJ whole genome shotgun (WGS) entry which is preliminary data.</text>
</comment>
<feature type="chain" id="PRO_5018817171" description="Post-GPI attachment to proteins factor 3" evidence="7">
    <location>
        <begin position="28"/>
        <end position="360"/>
    </location>
</feature>
<dbReference type="GO" id="GO:0005789">
    <property type="term" value="C:endoplasmic reticulum membrane"/>
    <property type="evidence" value="ECO:0007669"/>
    <property type="project" value="UniProtKB-SubCell"/>
</dbReference>
<dbReference type="EMBL" id="RSCE01000015">
    <property type="protein sequence ID" value="RSH77708.1"/>
    <property type="molecule type" value="Genomic_DNA"/>
</dbReference>
<evidence type="ECO:0000256" key="5">
    <source>
        <dbReference type="ARBA" id="ARBA00022989"/>
    </source>
</evidence>
<feature type="transmembrane region" description="Helical" evidence="7">
    <location>
        <begin position="225"/>
        <end position="246"/>
    </location>
</feature>
<feature type="signal peptide" evidence="7">
    <location>
        <begin position="1"/>
        <end position="27"/>
    </location>
</feature>
<proteinExistence type="inferred from homology"/>
<evidence type="ECO:0000313" key="10">
    <source>
        <dbReference type="Proteomes" id="UP000279236"/>
    </source>
</evidence>
<dbReference type="Proteomes" id="UP000279236">
    <property type="component" value="Unassembled WGS sequence"/>
</dbReference>
<feature type="transmembrane region" description="Helical" evidence="7">
    <location>
        <begin position="199"/>
        <end position="219"/>
    </location>
</feature>
<dbReference type="PANTHER" id="PTHR13148">
    <property type="entry name" value="PER1-RELATED"/>
    <property type="match status" value="1"/>
</dbReference>
<evidence type="ECO:0000256" key="1">
    <source>
        <dbReference type="ARBA" id="ARBA00004127"/>
    </source>
</evidence>
<feature type="transmembrane region" description="Helical" evidence="7">
    <location>
        <begin position="294"/>
        <end position="313"/>
    </location>
</feature>
<sequence>MPAIRPAAYLPVMALALLLFLASSTFASSGDRHGAFTNCHTACLPNCTHGALPLYLRLLGWSCSGECSYVCAHHLTDLSDSGYEHYHQFFGKWAFYRFMGAQEPASVIFSIGNAWIHWTGFKDVCSGLRKENGLQWWLKLAALAQINTWVWSTVFHTRDLWWTERLDYFSATVTIAITMLYAVVRIFRLQTPRATSPLLYPVCGVLALIVVGHFIYVSSLDHFPYGYHVAFAASLGMLGNLLWISWSVSFVARPSWFPVPYPTSPYSSSRPLSGGRSGNSSSNSSAAGSAPKTCWTPTVLVVLTLLAMSFEILDFPPFHRVLDAHALWHAATIPLGAAWWAFLIKDANAMDEAYADKGRE</sequence>
<dbReference type="PANTHER" id="PTHR13148:SF0">
    <property type="entry name" value="POST-GPI ATTACHMENT TO PROTEINS FACTOR 3"/>
    <property type="match status" value="1"/>
</dbReference>
<feature type="compositionally biased region" description="Low complexity" evidence="8">
    <location>
        <begin position="272"/>
        <end position="289"/>
    </location>
</feature>
<dbReference type="Pfam" id="PF04080">
    <property type="entry name" value="Per1"/>
    <property type="match status" value="1"/>
</dbReference>
<reference evidence="9 10" key="1">
    <citation type="submission" date="2018-11" db="EMBL/GenBank/DDBJ databases">
        <title>Genome sequence of Apiotrichum porosum DSM 27194.</title>
        <authorList>
            <person name="Aliyu H."/>
            <person name="Gorte O."/>
            <person name="Ochsenreither K."/>
        </authorList>
    </citation>
    <scope>NUCLEOTIDE SEQUENCE [LARGE SCALE GENOMIC DNA]</scope>
    <source>
        <strain evidence="9 10">DSM 27194</strain>
    </source>
</reference>
<comment type="function">
    <text evidence="7">Involved in the lipid remodeling steps of GPI-anchor maturation.</text>
</comment>
<evidence type="ECO:0000313" key="9">
    <source>
        <dbReference type="EMBL" id="RSH77708.1"/>
    </source>
</evidence>
<name>A0A427XFU3_9TREE</name>
<evidence type="ECO:0000256" key="7">
    <source>
        <dbReference type="RuleBase" id="RU365066"/>
    </source>
</evidence>
<keyword evidence="10" id="KW-1185">Reference proteome</keyword>
<evidence type="ECO:0000256" key="3">
    <source>
        <dbReference type="ARBA" id="ARBA00022692"/>
    </source>
</evidence>
<dbReference type="AlphaFoldDB" id="A0A427XFU3"/>
<evidence type="ECO:0000256" key="2">
    <source>
        <dbReference type="ARBA" id="ARBA00022502"/>
    </source>
</evidence>
<evidence type="ECO:0000256" key="6">
    <source>
        <dbReference type="ARBA" id="ARBA00023136"/>
    </source>
</evidence>
<evidence type="ECO:0000256" key="8">
    <source>
        <dbReference type="SAM" id="MobiDB-lite"/>
    </source>
</evidence>
<keyword evidence="3 7" id="KW-0812">Transmembrane</keyword>
<dbReference type="GeneID" id="39587818"/>